<gene>
    <name evidence="4" type="ORF">PEBR_03842</name>
</gene>
<comment type="caution">
    <text evidence="4">The sequence shown here is derived from an EMBL/GenBank/DDBJ whole genome shotgun (WGS) entry which is preliminary data.</text>
</comment>
<evidence type="ECO:0000256" key="2">
    <source>
        <dbReference type="RuleBase" id="RU003814"/>
    </source>
</evidence>
<dbReference type="GO" id="GO:0046523">
    <property type="term" value="F:S-methyl-5-thioribose-1-phosphate isomerase activity"/>
    <property type="evidence" value="ECO:0007669"/>
    <property type="project" value="TreeGrafter"/>
</dbReference>
<dbReference type="GO" id="GO:0019509">
    <property type="term" value="P:L-methionine salvage from methylthioadenosine"/>
    <property type="evidence" value="ECO:0007669"/>
    <property type="project" value="TreeGrafter"/>
</dbReference>
<dbReference type="PROSITE" id="PS51462">
    <property type="entry name" value="NUDIX"/>
    <property type="match status" value="1"/>
</dbReference>
<dbReference type="Gene3D" id="3.90.79.10">
    <property type="entry name" value="Nucleoside Triphosphate Pyrophosphohydrolase"/>
    <property type="match status" value="1"/>
</dbReference>
<keyword evidence="4" id="KW-0396">Initiation factor</keyword>
<dbReference type="InterPro" id="IPR042529">
    <property type="entry name" value="IF_2B-like_C"/>
</dbReference>
<reference evidence="5" key="1">
    <citation type="submission" date="2015-09" db="EMBL/GenBank/DDBJ databases">
        <authorList>
            <person name="Fill T.P."/>
            <person name="Baretta J.F."/>
            <person name="de Almeida L.G."/>
            <person name="Rocha M."/>
            <person name="de Souza D.H."/>
            <person name="Malavazi I."/>
            <person name="Cerdeira L.T."/>
            <person name="Hong H."/>
            <person name="Samborskyy M."/>
            <person name="de Vasconcelos A.T."/>
            <person name="Leadlay P."/>
            <person name="Rodrigues-Filho E."/>
        </authorList>
    </citation>
    <scope>NUCLEOTIDE SEQUENCE [LARGE SCALE GENOMIC DNA]</scope>
    <source>
        <strain evidence="5">LaBioMMi 136</strain>
    </source>
</reference>
<proteinExistence type="inferred from homology"/>
<accession>A0A1S9S073</accession>
<dbReference type="Proteomes" id="UP000190744">
    <property type="component" value="Unassembled WGS sequence"/>
</dbReference>
<protein>
    <submittedName>
        <fullName evidence="4">Translation initiation factor eIF-2B subunit family protein</fullName>
    </submittedName>
</protein>
<evidence type="ECO:0000256" key="1">
    <source>
        <dbReference type="ARBA" id="ARBA00007251"/>
    </source>
</evidence>
<dbReference type="PANTHER" id="PTHR43475">
    <property type="entry name" value="METHYLTHIORIBOSE-1-PHOSPHATE ISOMERASE"/>
    <property type="match status" value="1"/>
</dbReference>
<dbReference type="AlphaFoldDB" id="A0A1S9S073"/>
<dbReference type="SUPFAM" id="SSF55811">
    <property type="entry name" value="Nudix"/>
    <property type="match status" value="1"/>
</dbReference>
<dbReference type="GO" id="GO:0003743">
    <property type="term" value="F:translation initiation factor activity"/>
    <property type="evidence" value="ECO:0007669"/>
    <property type="project" value="UniProtKB-KW"/>
</dbReference>
<dbReference type="EMBL" id="LJBN01000057">
    <property type="protein sequence ID" value="OOQ90608.1"/>
    <property type="molecule type" value="Genomic_DNA"/>
</dbReference>
<name>A0A1S9S073_PENBI</name>
<dbReference type="SUPFAM" id="SSF100950">
    <property type="entry name" value="NagB/RpiA/CoA transferase-like"/>
    <property type="match status" value="1"/>
</dbReference>
<organism evidence="4 5">
    <name type="scientific">Penicillium brasilianum</name>
    <dbReference type="NCBI Taxonomy" id="104259"/>
    <lineage>
        <taxon>Eukaryota</taxon>
        <taxon>Fungi</taxon>
        <taxon>Dikarya</taxon>
        <taxon>Ascomycota</taxon>
        <taxon>Pezizomycotina</taxon>
        <taxon>Eurotiomycetes</taxon>
        <taxon>Eurotiomycetidae</taxon>
        <taxon>Eurotiales</taxon>
        <taxon>Aspergillaceae</taxon>
        <taxon>Penicillium</taxon>
    </lineage>
</organism>
<evidence type="ECO:0000259" key="3">
    <source>
        <dbReference type="PROSITE" id="PS51462"/>
    </source>
</evidence>
<keyword evidence="4" id="KW-0648">Protein biosynthesis</keyword>
<sequence>MTEAGSRTSEWVQQLGRLNGHQSIVSAQENLINLGYLLLSRVTRVEFDQKSHCGDLQVHDQPRIRGSPLPRGDAIMTRHSPQTLFPPRLKITNLNFSAIAKFPASDLTVMSNQQPGSHRELQHRLVVSSFIFSFTNESPQIALFKRSDKVSTYQSTDWPRHHLAPISGSIEQPESPISAAWREIREETSLTKQDIELWRQGKPFSFSDPSIGRQWTIYPFAFRLKSRDEGGRGDAAIKIDWEHEEWHWYNPKEVRNEETFGGVPRLAESLRRVFFELDMNEKVSGALRSGLEQLKTDHSSGSHELTTIALKAFRDVLVHLKNEPDWWKTARMAAWHIWKNGRESMGSATLNAFLGVLADIDAIKAQDSENQWDRILAVLDHHLERRRKTASHIKEAFNAYLQSSFLPNIQSRGKKDITILTLSASSTIRDSILDAFKSLPTSHLDLRILESRPLFEGASMASSLLSEFELNFPVSSGQRLHISIYTDASAALAAKDVDFVLLGADRISSSGSVSNKIGSLPAVLCAKHISPEARVLVFSGLEKVAEPGAEEDHEPEENDPMEVISPWVDSGVKAVNKLQEAIGGNKTEATNCVVEVKNVYFEWVDANMIDAFITEEGALGAPEIRKKALEVKEKADKYFDSF</sequence>
<dbReference type="InterPro" id="IPR037171">
    <property type="entry name" value="NagB/RpiA_transferase-like"/>
</dbReference>
<dbReference type="Pfam" id="PF01008">
    <property type="entry name" value="IF-2B"/>
    <property type="match status" value="1"/>
</dbReference>
<evidence type="ECO:0000313" key="4">
    <source>
        <dbReference type="EMBL" id="OOQ90608.1"/>
    </source>
</evidence>
<dbReference type="Pfam" id="PF00293">
    <property type="entry name" value="NUDIX"/>
    <property type="match status" value="1"/>
</dbReference>
<evidence type="ECO:0000313" key="5">
    <source>
        <dbReference type="Proteomes" id="UP000190744"/>
    </source>
</evidence>
<feature type="domain" description="Nudix hydrolase" evidence="3">
    <location>
        <begin position="122"/>
        <end position="272"/>
    </location>
</feature>
<dbReference type="InterPro" id="IPR015797">
    <property type="entry name" value="NUDIX_hydrolase-like_dom_sf"/>
</dbReference>
<dbReference type="Gene3D" id="3.40.50.10470">
    <property type="entry name" value="Translation initiation factor eif-2b, domain 2"/>
    <property type="match status" value="1"/>
</dbReference>
<dbReference type="InterPro" id="IPR000086">
    <property type="entry name" value="NUDIX_hydrolase_dom"/>
</dbReference>
<dbReference type="PANTHER" id="PTHR43475:SF3">
    <property type="entry name" value="TRANSLATION INITIATION FACTOR EIF-2B SUBUNIT FAMILY PROTEIN (AFU_ORTHOLOGUE AFUA_2G14290)"/>
    <property type="match status" value="1"/>
</dbReference>
<dbReference type="InterPro" id="IPR000649">
    <property type="entry name" value="IF-2B-related"/>
</dbReference>
<comment type="similarity">
    <text evidence="1 2">Belongs to the eIF-2B alpha/beta/delta subunits family.</text>
</comment>
<dbReference type="CDD" id="cd18872">
    <property type="entry name" value="NUDIX_eIF-2B"/>
    <property type="match status" value="1"/>
</dbReference>